<accession>A0A1Q9AZM6</accession>
<keyword evidence="4" id="KW-0560">Oxidoreductase</keyword>
<dbReference type="GO" id="GO:0016491">
    <property type="term" value="F:oxidoreductase activity"/>
    <property type="evidence" value="ECO:0007669"/>
    <property type="project" value="UniProtKB-KW"/>
</dbReference>
<dbReference type="InterPro" id="IPR036136">
    <property type="entry name" value="Nit/Sulf_reduc_fer-like_dom_sf"/>
</dbReference>
<dbReference type="EMBL" id="MKIP01000034">
    <property type="protein sequence ID" value="OLP61143.1"/>
    <property type="molecule type" value="Genomic_DNA"/>
</dbReference>
<feature type="region of interest" description="Disordered" evidence="7">
    <location>
        <begin position="1"/>
        <end position="29"/>
    </location>
</feature>
<dbReference type="PANTHER" id="PTHR32439">
    <property type="entry name" value="FERREDOXIN--NITRITE REDUCTASE, CHLOROPLASTIC"/>
    <property type="match status" value="1"/>
</dbReference>
<keyword evidence="1" id="KW-0004">4Fe-4S</keyword>
<evidence type="ECO:0008006" key="10">
    <source>
        <dbReference type="Google" id="ProtNLM"/>
    </source>
</evidence>
<dbReference type="InterPro" id="IPR045854">
    <property type="entry name" value="NO2/SO3_Rdtase_4Fe4S_sf"/>
</dbReference>
<evidence type="ECO:0000256" key="5">
    <source>
        <dbReference type="ARBA" id="ARBA00023004"/>
    </source>
</evidence>
<keyword evidence="9" id="KW-1185">Reference proteome</keyword>
<dbReference type="SUPFAM" id="SSF56014">
    <property type="entry name" value="Nitrite and sulphite reductase 4Fe-4S domain-like"/>
    <property type="match status" value="1"/>
</dbReference>
<evidence type="ECO:0000256" key="4">
    <source>
        <dbReference type="ARBA" id="ARBA00023002"/>
    </source>
</evidence>
<dbReference type="GO" id="GO:0051539">
    <property type="term" value="F:4 iron, 4 sulfur cluster binding"/>
    <property type="evidence" value="ECO:0007669"/>
    <property type="project" value="UniProtKB-KW"/>
</dbReference>
<protein>
    <recommendedName>
        <fullName evidence="10">Precorrin-3B synthase</fullName>
    </recommendedName>
</protein>
<evidence type="ECO:0000256" key="2">
    <source>
        <dbReference type="ARBA" id="ARBA00022617"/>
    </source>
</evidence>
<keyword evidence="3" id="KW-0479">Metal-binding</keyword>
<dbReference type="SUPFAM" id="SSF55124">
    <property type="entry name" value="Nitrite/Sulfite reductase N-terminal domain-like"/>
    <property type="match status" value="2"/>
</dbReference>
<dbReference type="PANTHER" id="PTHR32439:SF9">
    <property type="entry name" value="BLR3264 PROTEIN"/>
    <property type="match status" value="1"/>
</dbReference>
<evidence type="ECO:0000313" key="8">
    <source>
        <dbReference type="EMBL" id="OLP61143.1"/>
    </source>
</evidence>
<dbReference type="Proteomes" id="UP000186364">
    <property type="component" value="Unassembled WGS sequence"/>
</dbReference>
<gene>
    <name evidence="8" type="ORF">BJF93_02460</name>
</gene>
<evidence type="ECO:0000256" key="1">
    <source>
        <dbReference type="ARBA" id="ARBA00022485"/>
    </source>
</evidence>
<organism evidence="8 9">
    <name type="scientific">Xaviernesmea oryzae</name>
    <dbReference type="NCBI Taxonomy" id="464029"/>
    <lineage>
        <taxon>Bacteria</taxon>
        <taxon>Pseudomonadati</taxon>
        <taxon>Pseudomonadota</taxon>
        <taxon>Alphaproteobacteria</taxon>
        <taxon>Hyphomicrobiales</taxon>
        <taxon>Rhizobiaceae</taxon>
        <taxon>Rhizobium/Agrobacterium group</taxon>
        <taxon>Xaviernesmea</taxon>
    </lineage>
</organism>
<sequence>MDGAIAQRQESEAAEAGQGARRRGACPTLAAPMPTGDGLLARLRPIDPALSIALFRSVLAASGAHGSGLVEITARGSLQVRGLTQESAGPFARAVETQGFPLAEGPAVEVSPLCGLDDLALSSGRDLAAQLRGLLDDEEARAPGFSARLAPKLSIVIDEGGRVDLSGLIADLRLRAVARDRWVLFLGPHAVGPFGSGDLLAAVRTCLQALAAGGPSCRGRDLDLKALGFTPWPDADPPPARRKGQAMIGPVDLGPHGAALGLGFAFGQARAEALDLLLEAAEALSARDLRLAPGHGLIVTGLDLHAVEQLRIRAEALGFIVRADHPALSIAACAGQPACASATIETKMLAERAAQTLAPLFDRTLSLHVSGCSKGCALPKKATLTLVGGSVQGRLGLIVNGRASDAFSFTLDADDLDKALTRLSGLVAGASAAGESAGACLMRLTPETIAVALQQG</sequence>
<evidence type="ECO:0000313" key="9">
    <source>
        <dbReference type="Proteomes" id="UP000186364"/>
    </source>
</evidence>
<keyword evidence="5" id="KW-0408">Iron</keyword>
<keyword evidence="2" id="KW-0349">Heme</keyword>
<name>A0A1Q9AZM6_9HYPH</name>
<dbReference type="RefSeq" id="WP_075627034.1">
    <property type="nucleotide sequence ID" value="NZ_FOAM01000006.1"/>
</dbReference>
<dbReference type="Gene3D" id="3.30.413.10">
    <property type="entry name" value="Sulfite Reductase Hemoprotein, domain 1"/>
    <property type="match status" value="1"/>
</dbReference>
<dbReference type="AlphaFoldDB" id="A0A1Q9AZM6"/>
<proteinExistence type="predicted"/>
<evidence type="ECO:0000256" key="3">
    <source>
        <dbReference type="ARBA" id="ARBA00022723"/>
    </source>
</evidence>
<comment type="caution">
    <text evidence="8">The sequence shown here is derived from an EMBL/GenBank/DDBJ whole genome shotgun (WGS) entry which is preliminary data.</text>
</comment>
<evidence type="ECO:0000256" key="7">
    <source>
        <dbReference type="SAM" id="MobiDB-lite"/>
    </source>
</evidence>
<keyword evidence="6" id="KW-0411">Iron-sulfur</keyword>
<dbReference type="InterPro" id="IPR051329">
    <property type="entry name" value="NIR_SIR_4Fe-4S"/>
</dbReference>
<dbReference type="GO" id="GO:0046872">
    <property type="term" value="F:metal ion binding"/>
    <property type="evidence" value="ECO:0007669"/>
    <property type="project" value="UniProtKB-KW"/>
</dbReference>
<dbReference type="OrthoDB" id="7459360at2"/>
<evidence type="ECO:0000256" key="6">
    <source>
        <dbReference type="ARBA" id="ARBA00023014"/>
    </source>
</evidence>
<reference evidence="8 9" key="1">
    <citation type="submission" date="2016-09" db="EMBL/GenBank/DDBJ databases">
        <title>Rhizobium sp. nov., a novel species isolated from the rice rhizosphere.</title>
        <authorList>
            <person name="Zhao J."/>
            <person name="Zhang X."/>
        </authorList>
    </citation>
    <scope>NUCLEOTIDE SEQUENCE [LARGE SCALE GENOMIC DNA]</scope>
    <source>
        <strain evidence="8 9">1.7048</strain>
    </source>
</reference>